<dbReference type="InterPro" id="IPR002885">
    <property type="entry name" value="PPR_rpt"/>
</dbReference>
<keyword evidence="5" id="KW-1185">Reference proteome</keyword>
<dbReference type="GO" id="GO:0005739">
    <property type="term" value="C:mitochondrion"/>
    <property type="evidence" value="ECO:0007669"/>
    <property type="project" value="UniProtKB-ARBA"/>
</dbReference>
<evidence type="ECO:0000256" key="3">
    <source>
        <dbReference type="SAM" id="MobiDB-lite"/>
    </source>
</evidence>
<gene>
    <name evidence="4" type="ORF">NEOLI_000780</name>
</gene>
<organism evidence="4 5">
    <name type="scientific">Neolecta irregularis (strain DAH-3)</name>
    <dbReference type="NCBI Taxonomy" id="1198029"/>
    <lineage>
        <taxon>Eukaryota</taxon>
        <taxon>Fungi</taxon>
        <taxon>Dikarya</taxon>
        <taxon>Ascomycota</taxon>
        <taxon>Taphrinomycotina</taxon>
        <taxon>Neolectales</taxon>
        <taxon>Neolectaceae</taxon>
        <taxon>Neolecta</taxon>
    </lineage>
</organism>
<comment type="caution">
    <text evidence="4">The sequence shown here is derived from an EMBL/GenBank/DDBJ whole genome shotgun (WGS) entry which is preliminary data.</text>
</comment>
<accession>A0A1U7LIU9</accession>
<dbReference type="PANTHER" id="PTHR47932:SF44">
    <property type="entry name" value="MIOREX COMPLEX COMPONENT 1"/>
    <property type="match status" value="1"/>
</dbReference>
<evidence type="ECO:0000256" key="1">
    <source>
        <dbReference type="ARBA" id="ARBA00022737"/>
    </source>
</evidence>
<name>A0A1U7LIU9_NEOID</name>
<dbReference type="PANTHER" id="PTHR47932">
    <property type="entry name" value="ATPASE EXPRESSION PROTEIN 3"/>
    <property type="match status" value="1"/>
</dbReference>
<dbReference type="Gene3D" id="1.25.40.10">
    <property type="entry name" value="Tetratricopeptide repeat domain"/>
    <property type="match status" value="2"/>
</dbReference>
<dbReference type="PROSITE" id="PS51375">
    <property type="entry name" value="PPR"/>
    <property type="match status" value="1"/>
</dbReference>
<dbReference type="Proteomes" id="UP000186594">
    <property type="component" value="Unassembled WGS sequence"/>
</dbReference>
<dbReference type="OMA" id="EMIYKEM"/>
<feature type="compositionally biased region" description="Basic and acidic residues" evidence="3">
    <location>
        <begin position="52"/>
        <end position="66"/>
    </location>
</feature>
<sequence length="581" mass="66742">MPFRRRLIQGISSKSLVLEDLFISVLVQACCGRHSAQKLQLPRFLSSSSSQKDIHPKPSKFTQEEDQRVLPKTAIKEIPTKSAINIPRPSKKMNQIEGYLEAMLSHRLNPKRFLKSQPIRSNIVGEYENRDIPPQDPISADIMLEDDHANDLSPQLKEYYRKYHELAPIRMKLIDLTKSWHSSVHEIWDVYQHLPYPRAQFLERWLIRRMVIRLLRMSKGQAKLSRFMSIMGDLRVSSIPIRVSEWTGFITILGTSFEPVGKTELDAALQIWKQMESTGIKADISTFNALISVATKAKSWYVVNTILSEIRTRGLVYDRYTWCSCFVLKTLQKDLPALISVFRNFQQTGDIVDTVILNAIISGLIYCGDPSDVHRFYRRMFLAATTNSKTPRPRTVEEKRVQTKMLIASRAGHPLDLLLRISPTYQIHKGEIEPVAPDIVTYSILLHYYCIRTGDFQAVGALLQDMETLDISPNESIFSPLFRGFSLRGSPIQLSSSPSEWSRIRLEYCFDILISQKSRETVRLNKMLVIWIIRSFKKIQSDKIETVWKAVDAMWEEQGADIETRRPVALVCALKEIGIAV</sequence>
<dbReference type="Pfam" id="PF13812">
    <property type="entry name" value="PPR_3"/>
    <property type="match status" value="1"/>
</dbReference>
<evidence type="ECO:0000256" key="2">
    <source>
        <dbReference type="PROSITE-ProRule" id="PRU00708"/>
    </source>
</evidence>
<dbReference type="InterPro" id="IPR011990">
    <property type="entry name" value="TPR-like_helical_dom_sf"/>
</dbReference>
<dbReference type="EMBL" id="LXFE01003037">
    <property type="protein sequence ID" value="OLL22577.1"/>
    <property type="molecule type" value="Genomic_DNA"/>
</dbReference>
<keyword evidence="1" id="KW-0677">Repeat</keyword>
<protein>
    <submittedName>
        <fullName evidence="4">Pentatricopeptide repeat-containing protein</fullName>
    </submittedName>
</protein>
<evidence type="ECO:0000313" key="4">
    <source>
        <dbReference type="EMBL" id="OLL22577.1"/>
    </source>
</evidence>
<dbReference type="STRING" id="1198029.A0A1U7LIU9"/>
<evidence type="ECO:0000313" key="5">
    <source>
        <dbReference type="Proteomes" id="UP000186594"/>
    </source>
</evidence>
<feature type="region of interest" description="Disordered" evidence="3">
    <location>
        <begin position="45"/>
        <end position="66"/>
    </location>
</feature>
<proteinExistence type="predicted"/>
<feature type="repeat" description="PPR" evidence="2">
    <location>
        <begin position="438"/>
        <end position="473"/>
    </location>
</feature>
<dbReference type="AlphaFoldDB" id="A0A1U7LIU9"/>
<reference evidence="4 5" key="1">
    <citation type="submission" date="2016-04" db="EMBL/GenBank/DDBJ databases">
        <title>Evolutionary innovation and constraint leading to complex multicellularity in the Ascomycota.</title>
        <authorList>
            <person name="Cisse O."/>
            <person name="Nguyen A."/>
            <person name="Hewitt D.A."/>
            <person name="Jedd G."/>
            <person name="Stajich J.E."/>
        </authorList>
    </citation>
    <scope>NUCLEOTIDE SEQUENCE [LARGE SCALE GENOMIC DNA]</scope>
    <source>
        <strain evidence="4 5">DAH-3</strain>
    </source>
</reference>
<dbReference type="OrthoDB" id="1908178at2759"/>